<dbReference type="OrthoDB" id="9788724at2"/>
<feature type="transmembrane region" description="Helical" evidence="1">
    <location>
        <begin position="128"/>
        <end position="146"/>
    </location>
</feature>
<dbReference type="PANTHER" id="PTHR31061:SF24">
    <property type="entry name" value="LD22376P"/>
    <property type="match status" value="1"/>
</dbReference>
<feature type="transmembrane region" description="Helical" evidence="1">
    <location>
        <begin position="179"/>
        <end position="198"/>
    </location>
</feature>
<evidence type="ECO:0000256" key="1">
    <source>
        <dbReference type="SAM" id="Phobius"/>
    </source>
</evidence>
<feature type="transmembrane region" description="Helical" evidence="1">
    <location>
        <begin position="75"/>
        <end position="95"/>
    </location>
</feature>
<sequence length="399" mass="45162">MTNTPIVSDPFINAGNGKNIPVKLPRLLSLDALRGFDMFWIMSGEGVIHALAKATNWPVLLWMSGQLHHTDWNGITFYDMIFPLFLFIAGVSMPYSMHNKMLKAGVNDAQFLPKADKRSIYLSMLRRTLILLFLGLVVNGLFKWNGYEQTRFASVLGRIGLAWFFAGLIYLNFNFRQQLIWFAVLLLGYWAAMMLIPVPGYGAGVLTMNGSLESYIDRLLLPGRLHDKVHDPEGVLSTIPAIGTAMLGIFTGQFLKYQSAKWPMWKKGVALFVAGLILIAIGSVWNLTFPINKRLWTSSFVLFVGGWSLVFLSVFYLIIDVAGYRKWAFPFVLIGVNSILIYLASEGMIDFQHTAHYFFGGLIQYVSPLWQAVWQAISIVVVQLALLYFLYRNKIFLKI</sequence>
<proteinExistence type="predicted"/>
<feature type="transmembrane region" description="Helical" evidence="1">
    <location>
        <begin position="235"/>
        <end position="257"/>
    </location>
</feature>
<evidence type="ECO:0000313" key="2">
    <source>
        <dbReference type="EMBL" id="QEC76325.1"/>
    </source>
</evidence>
<name>A0A5B8W0A7_9SPHI</name>
<feature type="transmembrane region" description="Helical" evidence="1">
    <location>
        <begin position="331"/>
        <end position="349"/>
    </location>
</feature>
<evidence type="ECO:0000313" key="3">
    <source>
        <dbReference type="Proteomes" id="UP000321362"/>
    </source>
</evidence>
<dbReference type="PANTHER" id="PTHR31061">
    <property type="entry name" value="LD22376P"/>
    <property type="match status" value="1"/>
</dbReference>
<keyword evidence="1" id="KW-1133">Transmembrane helix</keyword>
<accession>A0A5B8W0A7</accession>
<feature type="transmembrane region" description="Helical" evidence="1">
    <location>
        <begin position="300"/>
        <end position="319"/>
    </location>
</feature>
<dbReference type="RefSeq" id="WP_147053502.1">
    <property type="nucleotide sequence ID" value="NZ_CP042437.1"/>
</dbReference>
<protein>
    <submittedName>
        <fullName evidence="2">DUF5009 domain-containing protein</fullName>
    </submittedName>
</protein>
<keyword evidence="1" id="KW-0472">Membrane</keyword>
<organism evidence="2 3">
    <name type="scientific">Mucilaginibacter ginsenosidivorax</name>
    <dbReference type="NCBI Taxonomy" id="862126"/>
    <lineage>
        <taxon>Bacteria</taxon>
        <taxon>Pseudomonadati</taxon>
        <taxon>Bacteroidota</taxon>
        <taxon>Sphingobacteriia</taxon>
        <taxon>Sphingobacteriales</taxon>
        <taxon>Sphingobacteriaceae</taxon>
        <taxon>Mucilaginibacter</taxon>
    </lineage>
</organism>
<feature type="transmembrane region" description="Helical" evidence="1">
    <location>
        <begin position="369"/>
        <end position="391"/>
    </location>
</feature>
<dbReference type="Proteomes" id="UP000321362">
    <property type="component" value="Chromosome"/>
</dbReference>
<feature type="transmembrane region" description="Helical" evidence="1">
    <location>
        <begin position="269"/>
        <end position="288"/>
    </location>
</feature>
<gene>
    <name evidence="2" type="ORF">FSB76_10355</name>
</gene>
<dbReference type="AlphaFoldDB" id="A0A5B8W0A7"/>
<feature type="transmembrane region" description="Helical" evidence="1">
    <location>
        <begin position="152"/>
        <end position="172"/>
    </location>
</feature>
<keyword evidence="3" id="KW-1185">Reference proteome</keyword>
<dbReference type="KEGG" id="mgk:FSB76_10355"/>
<dbReference type="EMBL" id="CP042437">
    <property type="protein sequence ID" value="QEC76325.1"/>
    <property type="molecule type" value="Genomic_DNA"/>
</dbReference>
<reference evidence="2 3" key="1">
    <citation type="journal article" date="2013" name="J. Microbiol.">
        <title>Mucilaginibacter ginsenosidivorax sp. nov., with ginsenoside converting activity isolated from sediment.</title>
        <authorList>
            <person name="Kim J.K."/>
            <person name="Choi T.E."/>
            <person name="Liu Q.M."/>
            <person name="Park H.Y."/>
            <person name="Yi T.H."/>
            <person name="Yoon M.H."/>
            <person name="Kim S.C."/>
            <person name="Im W.T."/>
        </authorList>
    </citation>
    <scope>NUCLEOTIDE SEQUENCE [LARGE SCALE GENOMIC DNA]</scope>
    <source>
        <strain evidence="2 3">KHI28</strain>
    </source>
</reference>
<keyword evidence="1" id="KW-0812">Transmembrane</keyword>